<accession>A0A0U5BEG1</accession>
<dbReference type="SUPFAM" id="SSF56954">
    <property type="entry name" value="Outer membrane efflux proteins (OEP)"/>
    <property type="match status" value="2"/>
</dbReference>
<name>A0A0U5BEG1_9BACL</name>
<keyword evidence="5" id="KW-0812">Transmembrane</keyword>
<dbReference type="Proteomes" id="UP000217696">
    <property type="component" value="Chromosome"/>
</dbReference>
<dbReference type="KEGG" id="asoc:CB4_00653"/>
<dbReference type="InterPro" id="IPR003423">
    <property type="entry name" value="OMP_efflux"/>
</dbReference>
<dbReference type="PANTHER" id="PTHR30026:SF20">
    <property type="entry name" value="OUTER MEMBRANE PROTEIN TOLC"/>
    <property type="match status" value="1"/>
</dbReference>
<sequence>MKKASSIILSACLLLPLAVPAYAAEVAPAAAAQQQGLTYQGAIDKALNKSLELKNIQADIDRSFEVKNNLGRSLSFVPTGPGNQGANSAYMGVEKAEIGYQMTQKQLEIKKDQIAYSTRKAYNAILQAQSKKQLALLTEKNSELQNNISFYKYQYGMASLVDSDRAQKNYAADKKNSQVAETNVSSSYQTFNQLVGLETKAVPQLAEKPDFKKLNESDLDNHIGRVIDTNPQVWLANKNIDLAQVDVKLLNYNSGQGESYDTKKLDLEKNQNTYANAKEQIDSAVRTLYYNILQIEDQYSVLEQKLEIAQDAYNTLKVQFDVGLATKADLSSARLSVEQLKQQLFELALNHDNLVEAYQKPWVLSAS</sequence>
<evidence type="ECO:0000313" key="9">
    <source>
        <dbReference type="Proteomes" id="UP000217696"/>
    </source>
</evidence>
<evidence type="ECO:0000313" key="8">
    <source>
        <dbReference type="EMBL" id="BAU26526.1"/>
    </source>
</evidence>
<organism evidence="8 9">
    <name type="scientific">Aneurinibacillus soli</name>
    <dbReference type="NCBI Taxonomy" id="1500254"/>
    <lineage>
        <taxon>Bacteria</taxon>
        <taxon>Bacillati</taxon>
        <taxon>Bacillota</taxon>
        <taxon>Bacilli</taxon>
        <taxon>Bacillales</taxon>
        <taxon>Paenibacillaceae</taxon>
        <taxon>Aneurinibacillus group</taxon>
        <taxon>Aneurinibacillus</taxon>
    </lineage>
</organism>
<dbReference type="GO" id="GO:1990281">
    <property type="term" value="C:efflux pump complex"/>
    <property type="evidence" value="ECO:0007669"/>
    <property type="project" value="TreeGrafter"/>
</dbReference>
<comment type="similarity">
    <text evidence="2">Belongs to the outer membrane factor (OMF) (TC 1.B.17) family.</text>
</comment>
<protein>
    <submittedName>
        <fullName evidence="8">Outer membrane efflux protein</fullName>
    </submittedName>
</protein>
<evidence type="ECO:0000256" key="1">
    <source>
        <dbReference type="ARBA" id="ARBA00004442"/>
    </source>
</evidence>
<evidence type="ECO:0000256" key="7">
    <source>
        <dbReference type="ARBA" id="ARBA00023237"/>
    </source>
</evidence>
<evidence type="ECO:0000256" key="2">
    <source>
        <dbReference type="ARBA" id="ARBA00007613"/>
    </source>
</evidence>
<keyword evidence="9" id="KW-1185">Reference proteome</keyword>
<dbReference type="Gene3D" id="1.20.1600.10">
    <property type="entry name" value="Outer membrane efflux proteins (OEP)"/>
    <property type="match status" value="2"/>
</dbReference>
<gene>
    <name evidence="8" type="ORF">CB4_00653</name>
</gene>
<dbReference type="GO" id="GO:0009279">
    <property type="term" value="C:cell outer membrane"/>
    <property type="evidence" value="ECO:0007669"/>
    <property type="project" value="UniProtKB-SubCell"/>
</dbReference>
<dbReference type="AlphaFoldDB" id="A0A0U5BEG1"/>
<reference evidence="8 9" key="1">
    <citation type="submission" date="2015-12" db="EMBL/GenBank/DDBJ databases">
        <title>Genome sequence of Aneurinibacillus soli.</title>
        <authorList>
            <person name="Lee J.S."/>
            <person name="Lee K.C."/>
            <person name="Kim K.K."/>
            <person name="Lee B.W."/>
        </authorList>
    </citation>
    <scope>NUCLEOTIDE SEQUENCE [LARGE SCALE GENOMIC DNA]</scope>
    <source>
        <strain evidence="8 9">CB4</strain>
    </source>
</reference>
<proteinExistence type="inferred from homology"/>
<dbReference type="EMBL" id="AP017312">
    <property type="protein sequence ID" value="BAU26526.1"/>
    <property type="molecule type" value="Genomic_DNA"/>
</dbReference>
<dbReference type="GO" id="GO:0015562">
    <property type="term" value="F:efflux transmembrane transporter activity"/>
    <property type="evidence" value="ECO:0007669"/>
    <property type="project" value="InterPro"/>
</dbReference>
<keyword evidence="3" id="KW-0813">Transport</keyword>
<dbReference type="InterPro" id="IPR051906">
    <property type="entry name" value="TolC-like"/>
</dbReference>
<comment type="subcellular location">
    <subcellularLocation>
        <location evidence="1">Cell outer membrane</location>
    </subcellularLocation>
</comment>
<evidence type="ECO:0000256" key="6">
    <source>
        <dbReference type="ARBA" id="ARBA00023136"/>
    </source>
</evidence>
<keyword evidence="6" id="KW-0472">Membrane</keyword>
<dbReference type="RefSeq" id="WP_172890765.1">
    <property type="nucleotide sequence ID" value="NZ_AP017312.1"/>
</dbReference>
<evidence type="ECO:0000256" key="4">
    <source>
        <dbReference type="ARBA" id="ARBA00022452"/>
    </source>
</evidence>
<dbReference type="GO" id="GO:0015288">
    <property type="term" value="F:porin activity"/>
    <property type="evidence" value="ECO:0007669"/>
    <property type="project" value="TreeGrafter"/>
</dbReference>
<keyword evidence="7" id="KW-0998">Cell outer membrane</keyword>
<evidence type="ECO:0000256" key="5">
    <source>
        <dbReference type="ARBA" id="ARBA00022692"/>
    </source>
</evidence>
<evidence type="ECO:0000256" key="3">
    <source>
        <dbReference type="ARBA" id="ARBA00022448"/>
    </source>
</evidence>
<dbReference type="Pfam" id="PF02321">
    <property type="entry name" value="OEP"/>
    <property type="match status" value="1"/>
</dbReference>
<keyword evidence="4" id="KW-1134">Transmembrane beta strand</keyword>
<dbReference type="PANTHER" id="PTHR30026">
    <property type="entry name" value="OUTER MEMBRANE PROTEIN TOLC"/>
    <property type="match status" value="1"/>
</dbReference>